<dbReference type="InterPro" id="IPR045857">
    <property type="entry name" value="O16G_dom_2"/>
</dbReference>
<dbReference type="Gene3D" id="2.60.40.1180">
    <property type="entry name" value="Golgi alpha-mannosidase II"/>
    <property type="match status" value="1"/>
</dbReference>
<dbReference type="NCBIfam" id="TIGR02403">
    <property type="entry name" value="trehalose_treC"/>
    <property type="match status" value="1"/>
</dbReference>
<comment type="caution">
    <text evidence="8">The sequence shown here is derived from an EMBL/GenBank/DDBJ whole genome shotgun (WGS) entry which is preliminary data.</text>
</comment>
<proteinExistence type="inferred from homology"/>
<comment type="subcellular location">
    <subcellularLocation>
        <location evidence="1">Cytoplasm</location>
    </subcellularLocation>
</comment>
<dbReference type="PANTHER" id="PTHR10357">
    <property type="entry name" value="ALPHA-AMYLASE FAMILY MEMBER"/>
    <property type="match status" value="1"/>
</dbReference>
<dbReference type="InterPro" id="IPR012769">
    <property type="entry name" value="Trehalose_TreC"/>
</dbReference>
<dbReference type="CDD" id="cd11333">
    <property type="entry name" value="AmyAc_SI_OligoGlu_DGase"/>
    <property type="match status" value="1"/>
</dbReference>
<dbReference type="PANTHER" id="PTHR10357:SF179">
    <property type="entry name" value="NEUTRAL AND BASIC AMINO ACID TRANSPORT PROTEIN RBAT"/>
    <property type="match status" value="1"/>
</dbReference>
<dbReference type="Proteomes" id="UP000628560">
    <property type="component" value="Unassembled WGS sequence"/>
</dbReference>
<dbReference type="InterPro" id="IPR006047">
    <property type="entry name" value="GH13_cat_dom"/>
</dbReference>
<dbReference type="GO" id="GO:0005991">
    <property type="term" value="P:trehalose metabolic process"/>
    <property type="evidence" value="ECO:0007669"/>
    <property type="project" value="UniProtKB-UniRule"/>
</dbReference>
<dbReference type="SUPFAM" id="SSF51011">
    <property type="entry name" value="Glycosyl hydrolase domain"/>
    <property type="match status" value="1"/>
</dbReference>
<evidence type="ECO:0000256" key="5">
    <source>
        <dbReference type="ARBA" id="ARBA00023295"/>
    </source>
</evidence>
<accession>A0ABD4KAA7</accession>
<protein>
    <recommendedName>
        <fullName evidence="6">Alpha,alpha-phosphotrehalase</fullName>
        <ecNumber evidence="6">3.2.1.93</ecNumber>
    </recommendedName>
</protein>
<feature type="domain" description="Glycosyl hydrolase family 13 catalytic" evidence="7">
    <location>
        <begin position="15"/>
        <end position="414"/>
    </location>
</feature>
<comment type="similarity">
    <text evidence="2">Belongs to the glycosyl hydrolase 13 family.</text>
</comment>
<dbReference type="InterPro" id="IPR013780">
    <property type="entry name" value="Glyco_hydro_b"/>
</dbReference>
<reference evidence="8 9" key="1">
    <citation type="submission" date="2020-11" db="EMBL/GenBank/DDBJ databases">
        <title>Identification of Lelliottia nimipressuralis from Wound Infection by Whole Genome-Based Bacterial Identification.</title>
        <authorList>
            <person name="Navarathna D.H."/>
            <person name="Choi H."/>
            <person name="Jinadatha C."/>
            <person name="Chatterjee P."/>
            <person name="Hwang M."/>
        </authorList>
    </citation>
    <scope>NUCLEOTIDE SEQUENCE [LARGE SCALE GENOMIC DNA]</scope>
    <source>
        <strain evidence="8 9">DN2020</strain>
    </source>
</reference>
<evidence type="ECO:0000256" key="1">
    <source>
        <dbReference type="ARBA" id="ARBA00004496"/>
    </source>
</evidence>
<evidence type="ECO:0000256" key="2">
    <source>
        <dbReference type="ARBA" id="ARBA00008061"/>
    </source>
</evidence>
<dbReference type="FunFam" id="3.90.400.10:FF:000002">
    <property type="entry name" value="Sucrose isomerase"/>
    <property type="match status" value="1"/>
</dbReference>
<evidence type="ECO:0000313" key="8">
    <source>
        <dbReference type="EMBL" id="MBF4177354.1"/>
    </source>
</evidence>
<dbReference type="FunFam" id="3.20.20.80:FF:000014">
    <property type="entry name" value="Alpha,alpha-phosphotrehalase"/>
    <property type="match status" value="1"/>
</dbReference>
<keyword evidence="3" id="KW-0963">Cytoplasm</keyword>
<evidence type="ECO:0000313" key="9">
    <source>
        <dbReference type="Proteomes" id="UP000628560"/>
    </source>
</evidence>
<gene>
    <name evidence="8" type="primary">treC</name>
    <name evidence="8" type="ORF">ISP11_05685</name>
</gene>
<keyword evidence="4 8" id="KW-0378">Hydrolase</keyword>
<evidence type="ECO:0000256" key="4">
    <source>
        <dbReference type="ARBA" id="ARBA00022801"/>
    </source>
</evidence>
<dbReference type="InterPro" id="IPR017853">
    <property type="entry name" value="GH"/>
</dbReference>
<dbReference type="Gene3D" id="3.90.400.10">
    <property type="entry name" value="Oligo-1,6-glucosidase, Domain 2"/>
    <property type="match status" value="1"/>
</dbReference>
<dbReference type="NCBIfam" id="NF008183">
    <property type="entry name" value="PRK10933.1"/>
    <property type="match status" value="1"/>
</dbReference>
<dbReference type="RefSeq" id="WP_194512615.1">
    <property type="nucleotide sequence ID" value="NZ_JADIXP010000003.1"/>
</dbReference>
<evidence type="ECO:0000259" key="7">
    <source>
        <dbReference type="SMART" id="SM00642"/>
    </source>
</evidence>
<dbReference type="SUPFAM" id="SSF51445">
    <property type="entry name" value="(Trans)glycosidases"/>
    <property type="match status" value="1"/>
</dbReference>
<organism evidence="8 9">
    <name type="scientific">Lelliottia nimipressuralis</name>
    <dbReference type="NCBI Taxonomy" id="69220"/>
    <lineage>
        <taxon>Bacteria</taxon>
        <taxon>Pseudomonadati</taxon>
        <taxon>Pseudomonadota</taxon>
        <taxon>Gammaproteobacteria</taxon>
        <taxon>Enterobacterales</taxon>
        <taxon>Enterobacteriaceae</taxon>
        <taxon>Lelliottia</taxon>
    </lineage>
</organism>
<dbReference type="EMBL" id="JADIXP010000003">
    <property type="protein sequence ID" value="MBF4177354.1"/>
    <property type="molecule type" value="Genomic_DNA"/>
</dbReference>
<dbReference type="GO" id="GO:0016052">
    <property type="term" value="P:carbohydrate catabolic process"/>
    <property type="evidence" value="ECO:0007669"/>
    <property type="project" value="UniProtKB-ARBA"/>
</dbReference>
<name>A0ABD4KAA7_9ENTR</name>
<evidence type="ECO:0000256" key="3">
    <source>
        <dbReference type="ARBA" id="ARBA00022490"/>
    </source>
</evidence>
<dbReference type="GO" id="GO:0005737">
    <property type="term" value="C:cytoplasm"/>
    <property type="evidence" value="ECO:0007669"/>
    <property type="project" value="UniProtKB-SubCell"/>
</dbReference>
<evidence type="ECO:0000256" key="6">
    <source>
        <dbReference type="NCBIfam" id="TIGR02403"/>
    </source>
</evidence>
<keyword evidence="5 8" id="KW-0326">Glycosidase</keyword>
<dbReference type="FunFam" id="2.60.40.1180:FF:000007">
    <property type="entry name" value="Sucrose isomerase"/>
    <property type="match status" value="1"/>
</dbReference>
<dbReference type="EC" id="3.2.1.93" evidence="6"/>
<dbReference type="Pfam" id="PF00128">
    <property type="entry name" value="Alpha-amylase"/>
    <property type="match status" value="1"/>
</dbReference>
<dbReference type="AlphaFoldDB" id="A0ABD4KAA7"/>
<sequence>MNTLPHWWQNGVIYQIYPKSFQDTTGRGTGDLRGVTQRLDYLKTLGVDALWLTPFYISPQIDNGYDVANYTAIDPAYGTLDDFDELVKQAHARGIRLVLDMVLNHTSTQHAWFRESLSKESPYREFYIWRDGTPEALPNNWRSKFGGNAWRWHAESEQYYLHLFAPEQADLNWENPQVRSELKKVCEFWADRGVDGLRLDVINLISKDQDFPDDNLGDGRRFYTDGPRAHEYLQEMSRDVFTPRNLMTVGEMSSTSLENCQQYAALDGRELSMTFNFHHLKVDYPNGEKWTLAKPDYVALKTLFSHWQQGMHGVAWNALFWCNHDQPRIVSRFGNEGEYRTTSAKMLAMVLHGMQGTPYIYQGEEIGMTNPHFARITDYRDVESHNMFAEQRAKGRDAEELLAILASKSRDNSRTPMQWDATPNGGFTTGEPWIDLCDNVATLNVDAALSDPDSVFYTYQSLIALRKSLPLLTWGDYQDLLPTHSSLWCYRRQWQGQTLIVVANLSHECQAWQPDALSGDWRVVLSNYAEVASQPAAMTLRPFEAVWWLQM</sequence>
<dbReference type="SMART" id="SM00642">
    <property type="entry name" value="Aamy"/>
    <property type="match status" value="1"/>
</dbReference>
<dbReference type="Gene3D" id="3.20.20.80">
    <property type="entry name" value="Glycosidases"/>
    <property type="match status" value="1"/>
</dbReference>
<dbReference type="GO" id="GO:0008788">
    <property type="term" value="F:alpha,alpha-phosphotrehalase activity"/>
    <property type="evidence" value="ECO:0007669"/>
    <property type="project" value="UniProtKB-UniRule"/>
</dbReference>